<proteinExistence type="predicted"/>
<keyword evidence="3" id="KW-1185">Reference proteome</keyword>
<dbReference type="Proteomes" id="UP001369815">
    <property type="component" value="Unassembled WGS sequence"/>
</dbReference>
<dbReference type="Gene3D" id="2.40.400.10">
    <property type="entry name" value="Acetoacetate decarboxylase-like"/>
    <property type="match status" value="1"/>
</dbReference>
<accession>A0AAX6MDA9</accession>
<feature type="region of interest" description="Disordered" evidence="1">
    <location>
        <begin position="1"/>
        <end position="27"/>
    </location>
</feature>
<reference evidence="2 3" key="1">
    <citation type="journal article" date="2024" name="Front Chem Biol">
        <title>Unveiling the potential of Daldinia eschscholtzii MFLUCC 19-0629 through bioactivity and bioinformatics studies for enhanced sustainable agriculture production.</title>
        <authorList>
            <person name="Brooks S."/>
            <person name="Weaver J.A."/>
            <person name="Klomchit A."/>
            <person name="Alharthi S.A."/>
            <person name="Onlamun T."/>
            <person name="Nurani R."/>
            <person name="Vong T.K."/>
            <person name="Alberti F."/>
            <person name="Greco C."/>
        </authorList>
    </citation>
    <scope>NUCLEOTIDE SEQUENCE [LARGE SCALE GENOMIC DNA]</scope>
    <source>
        <strain evidence="2">MFLUCC 19-0629</strain>
    </source>
</reference>
<dbReference type="InterPro" id="IPR023375">
    <property type="entry name" value="ADC_dom_sf"/>
</dbReference>
<organism evidence="2 3">
    <name type="scientific">Daldinia eschscholtzii</name>
    <dbReference type="NCBI Taxonomy" id="292717"/>
    <lineage>
        <taxon>Eukaryota</taxon>
        <taxon>Fungi</taxon>
        <taxon>Dikarya</taxon>
        <taxon>Ascomycota</taxon>
        <taxon>Pezizomycotina</taxon>
        <taxon>Sordariomycetes</taxon>
        <taxon>Xylariomycetidae</taxon>
        <taxon>Xylariales</taxon>
        <taxon>Hypoxylaceae</taxon>
        <taxon>Daldinia</taxon>
    </lineage>
</organism>
<dbReference type="EMBL" id="JBANMG010000008">
    <property type="protein sequence ID" value="KAK6950182.1"/>
    <property type="molecule type" value="Genomic_DNA"/>
</dbReference>
<dbReference type="InterPro" id="IPR010451">
    <property type="entry name" value="Acetoacetate_decarboxylase"/>
</dbReference>
<dbReference type="SUPFAM" id="SSF160104">
    <property type="entry name" value="Acetoacetate decarboxylase-like"/>
    <property type="match status" value="1"/>
</dbReference>
<evidence type="ECO:0000313" key="3">
    <source>
        <dbReference type="Proteomes" id="UP001369815"/>
    </source>
</evidence>
<gene>
    <name evidence="2" type="ORF">Daesc_008508</name>
</gene>
<name>A0AAX6MDA9_9PEZI</name>
<protein>
    <recommendedName>
        <fullName evidence="4">Acetoacetate decarboxylase</fullName>
    </recommendedName>
</protein>
<dbReference type="Pfam" id="PF06314">
    <property type="entry name" value="ADC"/>
    <property type="match status" value="1"/>
</dbReference>
<evidence type="ECO:0000256" key="1">
    <source>
        <dbReference type="SAM" id="MobiDB-lite"/>
    </source>
</evidence>
<evidence type="ECO:0008006" key="4">
    <source>
        <dbReference type="Google" id="ProtNLM"/>
    </source>
</evidence>
<sequence length="293" mass="32381">MSNLRHRMPTTFGPFPGPRQSFDGRPRDGSGISNVEAFITFKTEQSSLASLLPSPFSFQKPGPGAYVTITAKRLDNLEWLAGRGYNLLSVYIHGVQYAAEEDGRTYRGTYLPVLWEDMADPIISGREELGYPKLYADLNISQTESTYSMIASWQGSTFAEFRLGGLRVEDNPDGMGSRGLAPPEAGVDEGILLWRYIPSTGRPGKADVEYPVFVPHAEEARKQLVRVIRRLAAGNGDFKWYPLDWHALPTLHHIIARLEQIRMVDLVACGLVEKLGGGDLSSARKVGGEQPSL</sequence>
<dbReference type="GO" id="GO:0016829">
    <property type="term" value="F:lyase activity"/>
    <property type="evidence" value="ECO:0007669"/>
    <property type="project" value="InterPro"/>
</dbReference>
<evidence type="ECO:0000313" key="2">
    <source>
        <dbReference type="EMBL" id="KAK6950182.1"/>
    </source>
</evidence>
<dbReference type="AlphaFoldDB" id="A0AAX6MDA9"/>
<comment type="caution">
    <text evidence="2">The sequence shown here is derived from an EMBL/GenBank/DDBJ whole genome shotgun (WGS) entry which is preliminary data.</text>
</comment>